<protein>
    <submittedName>
        <fullName evidence="4">Sulfatase-like hydrolase/transferase</fullName>
    </submittedName>
</protein>
<name>A0A8J7MC78_9BACT</name>
<dbReference type="PANTHER" id="PTHR42693:SF53">
    <property type="entry name" value="ENDO-4-O-SULFATASE"/>
    <property type="match status" value="1"/>
</dbReference>
<gene>
    <name evidence="4" type="ORF">JIN82_01520</name>
</gene>
<dbReference type="Pfam" id="PF00884">
    <property type="entry name" value="Sulfatase"/>
    <property type="match status" value="1"/>
</dbReference>
<dbReference type="Gene3D" id="3.30.1120.10">
    <property type="match status" value="1"/>
</dbReference>
<keyword evidence="2 4" id="KW-0378">Hydrolase</keyword>
<evidence type="ECO:0000256" key="2">
    <source>
        <dbReference type="ARBA" id="ARBA00022801"/>
    </source>
</evidence>
<comment type="caution">
    <text evidence="4">The sequence shown here is derived from an EMBL/GenBank/DDBJ whole genome shotgun (WGS) entry which is preliminary data.</text>
</comment>
<feature type="domain" description="Sulfatase N-terminal" evidence="3">
    <location>
        <begin position="22"/>
        <end position="331"/>
    </location>
</feature>
<dbReference type="SUPFAM" id="SSF53649">
    <property type="entry name" value="Alkaline phosphatase-like"/>
    <property type="match status" value="1"/>
</dbReference>
<accession>A0A8J7MC78</accession>
<dbReference type="InterPro" id="IPR017850">
    <property type="entry name" value="Alkaline_phosphatase_core_sf"/>
</dbReference>
<dbReference type="PANTHER" id="PTHR42693">
    <property type="entry name" value="ARYLSULFATASE FAMILY MEMBER"/>
    <property type="match status" value="1"/>
</dbReference>
<comment type="similarity">
    <text evidence="1">Belongs to the sulfatase family.</text>
</comment>
<keyword evidence="5" id="KW-1185">Reference proteome</keyword>
<dbReference type="Proteomes" id="UP000624703">
    <property type="component" value="Unassembled WGS sequence"/>
</dbReference>
<dbReference type="InterPro" id="IPR050738">
    <property type="entry name" value="Sulfatase"/>
</dbReference>
<dbReference type="RefSeq" id="WP_200309868.1">
    <property type="nucleotide sequence ID" value="NZ_JAENIM010000009.1"/>
</dbReference>
<organism evidence="4 5">
    <name type="scientific">Persicirhabdus sediminis</name>
    <dbReference type="NCBI Taxonomy" id="454144"/>
    <lineage>
        <taxon>Bacteria</taxon>
        <taxon>Pseudomonadati</taxon>
        <taxon>Verrucomicrobiota</taxon>
        <taxon>Verrucomicrobiia</taxon>
        <taxon>Verrucomicrobiales</taxon>
        <taxon>Verrucomicrobiaceae</taxon>
        <taxon>Persicirhabdus</taxon>
    </lineage>
</organism>
<evidence type="ECO:0000256" key="1">
    <source>
        <dbReference type="ARBA" id="ARBA00008779"/>
    </source>
</evidence>
<dbReference type="GO" id="GO:0004065">
    <property type="term" value="F:arylsulfatase activity"/>
    <property type="evidence" value="ECO:0007669"/>
    <property type="project" value="TreeGrafter"/>
</dbReference>
<sequence>MRLILVLTCLLPLAGLAKRQPPNIILICADDLGYGDVSYHHGHAEDIITPNIERLARNGVWFSQAYSASTLGAPARSGMMTGRYPQRYGYEDNPGPFRQSEDVTIGTPDSETTLAEKFGELGYTTALIGKYEDSYNQLKHPNRRGYDYFYGFTGSIIDYYVKARSKRQIYRNNKLVIEQRYLTDVFGEEAEKFIIENKDDPFFLHLSFNAVSGPIVAPPEVVEKFAHIQGERRRKFVTMLYIMDKNIGNLLNTLNKHGLKENTMVILTSDTGSKPRATHASNGNLNGERGTFFEGGIRVPLIISWPSKLPKDFEHTQMVSTLDIYPTIFSACKARKPWSENELDGKDIYSQISGMEDASSHEYLYWRANAKWAVRDNHWKLVFADNKSPVALYKIINDEREQKNVINDYPAEVERLNNAFVNWSKTLKAPQWGWQPQYCGETKMDFKNPNPQALSIAD</sequence>
<reference evidence="4" key="1">
    <citation type="submission" date="2021-01" db="EMBL/GenBank/DDBJ databases">
        <title>Modified the classification status of verrucomicrobia.</title>
        <authorList>
            <person name="Feng X."/>
        </authorList>
    </citation>
    <scope>NUCLEOTIDE SEQUENCE</scope>
    <source>
        <strain evidence="4">_KCTC 22039</strain>
    </source>
</reference>
<evidence type="ECO:0000313" key="4">
    <source>
        <dbReference type="EMBL" id="MBK1789826.1"/>
    </source>
</evidence>
<dbReference type="EMBL" id="JAENIM010000009">
    <property type="protein sequence ID" value="MBK1789826.1"/>
    <property type="molecule type" value="Genomic_DNA"/>
</dbReference>
<dbReference type="AlphaFoldDB" id="A0A8J7MC78"/>
<dbReference type="Gene3D" id="3.40.720.10">
    <property type="entry name" value="Alkaline Phosphatase, subunit A"/>
    <property type="match status" value="1"/>
</dbReference>
<evidence type="ECO:0000259" key="3">
    <source>
        <dbReference type="Pfam" id="PF00884"/>
    </source>
</evidence>
<dbReference type="InterPro" id="IPR000917">
    <property type="entry name" value="Sulfatase_N"/>
</dbReference>
<evidence type="ECO:0000313" key="5">
    <source>
        <dbReference type="Proteomes" id="UP000624703"/>
    </source>
</evidence>
<proteinExistence type="inferred from homology"/>